<gene>
    <name evidence="4" type="ORF">QC762_0069320</name>
</gene>
<dbReference type="Proteomes" id="UP001323405">
    <property type="component" value="Unassembled WGS sequence"/>
</dbReference>
<feature type="region of interest" description="Disordered" evidence="2">
    <location>
        <begin position="46"/>
        <end position="108"/>
    </location>
</feature>
<evidence type="ECO:0000256" key="2">
    <source>
        <dbReference type="SAM" id="MobiDB-lite"/>
    </source>
</evidence>
<evidence type="ECO:0000313" key="4">
    <source>
        <dbReference type="EMBL" id="KAK4654797.1"/>
    </source>
</evidence>
<dbReference type="PROSITE" id="PS50048">
    <property type="entry name" value="ZN2_CY6_FUNGAL_2"/>
    <property type="match status" value="1"/>
</dbReference>
<dbReference type="SUPFAM" id="SSF57701">
    <property type="entry name" value="Zn2/Cys6 DNA-binding domain"/>
    <property type="match status" value="1"/>
</dbReference>
<keyword evidence="1" id="KW-0539">Nucleus</keyword>
<comment type="caution">
    <text evidence="4">The sequence shown here is derived from an EMBL/GenBank/DDBJ whole genome shotgun (WGS) entry which is preliminary data.</text>
</comment>
<dbReference type="Pfam" id="PF00172">
    <property type="entry name" value="Zn_clus"/>
    <property type="match status" value="1"/>
</dbReference>
<proteinExistence type="predicted"/>
<reference evidence="4 5" key="1">
    <citation type="journal article" date="2023" name="bioRxiv">
        <title>High-quality genome assemblies of four members of thePodospora anserinaspecies complex.</title>
        <authorList>
            <person name="Ament-Velasquez S.L."/>
            <person name="Vogan A.A."/>
            <person name="Wallerman O."/>
            <person name="Hartmann F."/>
            <person name="Gautier V."/>
            <person name="Silar P."/>
            <person name="Giraud T."/>
            <person name="Johannesson H."/>
        </authorList>
    </citation>
    <scope>NUCLEOTIDE SEQUENCE [LARGE SCALE GENOMIC DNA]</scope>
    <source>
        <strain evidence="4 5">CBS 415.72m</strain>
    </source>
</reference>
<dbReference type="EMBL" id="JAFFHA010000006">
    <property type="protein sequence ID" value="KAK4654797.1"/>
    <property type="molecule type" value="Genomic_DNA"/>
</dbReference>
<evidence type="ECO:0000313" key="5">
    <source>
        <dbReference type="Proteomes" id="UP001323405"/>
    </source>
</evidence>
<dbReference type="PROSITE" id="PS00463">
    <property type="entry name" value="ZN2_CY6_FUNGAL_1"/>
    <property type="match status" value="1"/>
</dbReference>
<protein>
    <recommendedName>
        <fullName evidence="3">Zn(2)-C6 fungal-type domain-containing protein</fullName>
    </recommendedName>
</protein>
<accession>A0ABR0GGC7</accession>
<dbReference type="CDD" id="cd00067">
    <property type="entry name" value="GAL4"/>
    <property type="match status" value="1"/>
</dbReference>
<dbReference type="InterPro" id="IPR036864">
    <property type="entry name" value="Zn2-C6_fun-type_DNA-bd_sf"/>
</dbReference>
<evidence type="ECO:0000259" key="3">
    <source>
        <dbReference type="PROSITE" id="PS50048"/>
    </source>
</evidence>
<keyword evidence="5" id="KW-1185">Reference proteome</keyword>
<feature type="domain" description="Zn(2)-C6 fungal-type" evidence="3">
    <location>
        <begin position="12"/>
        <end position="39"/>
    </location>
</feature>
<evidence type="ECO:0000256" key="1">
    <source>
        <dbReference type="ARBA" id="ARBA00023242"/>
    </source>
</evidence>
<dbReference type="InterPro" id="IPR001138">
    <property type="entry name" value="Zn2Cys6_DnaBD"/>
</dbReference>
<dbReference type="Gene3D" id="4.10.240.10">
    <property type="entry name" value="Zn(2)-C6 fungal-type DNA-binding domain"/>
    <property type="match status" value="1"/>
</dbReference>
<dbReference type="GeneID" id="87903398"/>
<organism evidence="4 5">
    <name type="scientific">Podospora pseudocomata</name>
    <dbReference type="NCBI Taxonomy" id="2093779"/>
    <lineage>
        <taxon>Eukaryota</taxon>
        <taxon>Fungi</taxon>
        <taxon>Dikarya</taxon>
        <taxon>Ascomycota</taxon>
        <taxon>Pezizomycotina</taxon>
        <taxon>Sordariomycetes</taxon>
        <taxon>Sordariomycetidae</taxon>
        <taxon>Sordariales</taxon>
        <taxon>Podosporaceae</taxon>
        <taxon>Podospora</taxon>
    </lineage>
</organism>
<feature type="compositionally biased region" description="Polar residues" evidence="2">
    <location>
        <begin position="64"/>
        <end position="77"/>
    </location>
</feature>
<sequence length="287" mass="31958">MSAPTQDGIRIACTPCHRKKITCNKELPCARCTRLKLACDERYSGRYKARSTPHTKSPEAASRTEISLRSAQSQSGTPGDDEGATSVSNDRAADSPTPSEDLEPRPHKRRLVGLRDLLNADETLPTFDAVPPLVHEPWDPRFYRFWYPWRKLASYLEVSAPEVLEFTYNGGYLTSNSVLHVGLQLQIRSERYPDASKVWIERPKLLTSITRHLEVSGTWNCGLIGADSSPKGVMVSCVAVLPGNDGVVLPTTLGEIVIRWQQLSSLLLFRQWGCFYSTRLGPAMTAL</sequence>
<name>A0ABR0GGC7_9PEZI</name>
<dbReference type="RefSeq" id="XP_062743772.1">
    <property type="nucleotide sequence ID" value="XM_062883722.1"/>
</dbReference>